<proteinExistence type="inferred from homology"/>
<comment type="subcellular location">
    <subcellularLocation>
        <location evidence="1 10">Cell membrane</location>
        <topology evidence="1 10">Multi-pass membrane protein</topology>
    </subcellularLocation>
</comment>
<evidence type="ECO:0000256" key="3">
    <source>
        <dbReference type="ARBA" id="ARBA00022606"/>
    </source>
</evidence>
<feature type="transmembrane region" description="Helical" evidence="10">
    <location>
        <begin position="289"/>
        <end position="309"/>
    </location>
</feature>
<keyword evidence="2" id="KW-1003">Cell membrane</keyword>
<evidence type="ECO:0000313" key="11">
    <source>
        <dbReference type="EMBL" id="CAG9862687.1"/>
    </source>
</evidence>
<evidence type="ECO:0000256" key="10">
    <source>
        <dbReference type="RuleBase" id="RU351113"/>
    </source>
</evidence>
<dbReference type="PANTHER" id="PTHR21137">
    <property type="entry name" value="ODORANT RECEPTOR"/>
    <property type="match status" value="1"/>
</dbReference>
<keyword evidence="6 10" id="KW-1133">Transmembrane helix</keyword>
<dbReference type="PANTHER" id="PTHR21137:SF35">
    <property type="entry name" value="ODORANT RECEPTOR 19A-RELATED"/>
    <property type="match status" value="1"/>
</dbReference>
<gene>
    <name evidence="11" type="ORF">PHYEVI_LOCUS8993</name>
</gene>
<keyword evidence="3 10" id="KW-0716">Sensory transduction</keyword>
<evidence type="ECO:0000256" key="9">
    <source>
        <dbReference type="ARBA" id="ARBA00023224"/>
    </source>
</evidence>
<dbReference type="InterPro" id="IPR004117">
    <property type="entry name" value="7tm6_olfct_rcpt"/>
</dbReference>
<name>A0A9N9TUA1_PHYSR</name>
<evidence type="ECO:0000256" key="1">
    <source>
        <dbReference type="ARBA" id="ARBA00004651"/>
    </source>
</evidence>
<dbReference type="GO" id="GO:0007165">
    <property type="term" value="P:signal transduction"/>
    <property type="evidence" value="ECO:0007669"/>
    <property type="project" value="UniProtKB-KW"/>
</dbReference>
<organism evidence="11 12">
    <name type="scientific">Phyllotreta striolata</name>
    <name type="common">Striped flea beetle</name>
    <name type="synonym">Crioceris striolata</name>
    <dbReference type="NCBI Taxonomy" id="444603"/>
    <lineage>
        <taxon>Eukaryota</taxon>
        <taxon>Metazoa</taxon>
        <taxon>Ecdysozoa</taxon>
        <taxon>Arthropoda</taxon>
        <taxon>Hexapoda</taxon>
        <taxon>Insecta</taxon>
        <taxon>Pterygota</taxon>
        <taxon>Neoptera</taxon>
        <taxon>Endopterygota</taxon>
        <taxon>Coleoptera</taxon>
        <taxon>Polyphaga</taxon>
        <taxon>Cucujiformia</taxon>
        <taxon>Chrysomeloidea</taxon>
        <taxon>Chrysomelidae</taxon>
        <taxon>Galerucinae</taxon>
        <taxon>Alticini</taxon>
        <taxon>Phyllotreta</taxon>
    </lineage>
</organism>
<keyword evidence="9 10" id="KW-0807">Transducer</keyword>
<dbReference type="AlphaFoldDB" id="A0A9N9TUA1"/>
<evidence type="ECO:0000313" key="12">
    <source>
        <dbReference type="Proteomes" id="UP001153712"/>
    </source>
</evidence>
<evidence type="ECO:0000256" key="5">
    <source>
        <dbReference type="ARBA" id="ARBA00022725"/>
    </source>
</evidence>
<comment type="caution">
    <text evidence="10">Lacks conserved residue(s) required for the propagation of feature annotation.</text>
</comment>
<keyword evidence="8 10" id="KW-0675">Receptor</keyword>
<feature type="transmembrane region" description="Helical" evidence="10">
    <location>
        <begin position="35"/>
        <end position="63"/>
    </location>
</feature>
<evidence type="ECO:0000256" key="7">
    <source>
        <dbReference type="ARBA" id="ARBA00023136"/>
    </source>
</evidence>
<dbReference type="OrthoDB" id="6707955at2759"/>
<dbReference type="Pfam" id="PF02949">
    <property type="entry name" value="7tm_6"/>
    <property type="match status" value="1"/>
</dbReference>
<feature type="transmembrane region" description="Helical" evidence="10">
    <location>
        <begin position="75"/>
        <end position="95"/>
    </location>
</feature>
<evidence type="ECO:0000256" key="6">
    <source>
        <dbReference type="ARBA" id="ARBA00022989"/>
    </source>
</evidence>
<dbReference type="Proteomes" id="UP001153712">
    <property type="component" value="Chromosome 6"/>
</dbReference>
<protein>
    <recommendedName>
        <fullName evidence="10">Odorant receptor</fullName>
    </recommendedName>
</protein>
<feature type="transmembrane region" description="Helical" evidence="10">
    <location>
        <begin position="131"/>
        <end position="148"/>
    </location>
</feature>
<keyword evidence="4 10" id="KW-0812">Transmembrane</keyword>
<reference evidence="11" key="1">
    <citation type="submission" date="2022-01" db="EMBL/GenBank/DDBJ databases">
        <authorList>
            <person name="King R."/>
        </authorList>
    </citation>
    <scope>NUCLEOTIDE SEQUENCE</scope>
</reference>
<feature type="transmembrane region" description="Helical" evidence="10">
    <location>
        <begin position="178"/>
        <end position="196"/>
    </location>
</feature>
<keyword evidence="5 10" id="KW-0552">Olfaction</keyword>
<keyword evidence="12" id="KW-1185">Reference proteome</keyword>
<evidence type="ECO:0000256" key="8">
    <source>
        <dbReference type="ARBA" id="ARBA00023170"/>
    </source>
</evidence>
<dbReference type="EMBL" id="OU900099">
    <property type="protein sequence ID" value="CAG9862687.1"/>
    <property type="molecule type" value="Genomic_DNA"/>
</dbReference>
<evidence type="ECO:0000256" key="4">
    <source>
        <dbReference type="ARBA" id="ARBA00022692"/>
    </source>
</evidence>
<keyword evidence="7 10" id="KW-0472">Membrane</keyword>
<accession>A0A9N9TUA1</accession>
<dbReference type="GO" id="GO:0005886">
    <property type="term" value="C:plasma membrane"/>
    <property type="evidence" value="ECO:0007669"/>
    <property type="project" value="UniProtKB-SubCell"/>
</dbReference>
<sequence length="388" mass="43652">MHYPIEKGKPYYSTLLSLKFLGVYPKSSSEASLKASMVTTVCTIIFAVVVICVGGMGHLIASFKGSKSVEMSEDLAVTVGGMAFLLCALFFKLNWRNWAKFFHSITDFKTYGKPEDFDAVTIRCNFLSMMYSIYISGGMCVYAVISIFETKCVRDEQNNFCGTLTQIRLPIEGEISTLAINIIFLCQLSLCIWACVETGNVFFLSHESSEFIICHITALKKHIIGIFNYEDEMSKREQLLHCIRYHKQIIEWGYDLNRLTKSTLGHMSLIAAIQVGMIGNQILHKYKMFGAAIYLAGYIMAIFLVSHAGQRLSDESISIAKAIFDSDWTKASTGMRKDLTFMLARSQIPLFISCLPLGNFNYALFVTMLKASYSYLTLLKQSTSNKDD</sequence>
<dbReference type="GO" id="GO:0004984">
    <property type="term" value="F:olfactory receptor activity"/>
    <property type="evidence" value="ECO:0007669"/>
    <property type="project" value="InterPro"/>
</dbReference>
<comment type="similarity">
    <text evidence="10">Belongs to the insect chemoreceptor superfamily. Heteromeric odorant receptor channel (TC 1.A.69) family.</text>
</comment>
<dbReference type="GO" id="GO:0005549">
    <property type="term" value="F:odorant binding"/>
    <property type="evidence" value="ECO:0007669"/>
    <property type="project" value="InterPro"/>
</dbReference>
<evidence type="ECO:0000256" key="2">
    <source>
        <dbReference type="ARBA" id="ARBA00022475"/>
    </source>
</evidence>